<protein>
    <submittedName>
        <fullName evidence="1">Uncharacterized protein</fullName>
    </submittedName>
</protein>
<sequence>MSLVGSPGDDCEFSRIQKSGDCRIGKLHFLHSGHILRQLGISQGNECFGRERFELPDFDARNLLIYKYSWNDRELDGPLPDFIAWLESRYMKWLHKEIRRQRAVSGSGGISSISPRLRLQCDRCASLPEKHVKTPENQPEHYHWCSRKFAKRQTDKHHAPDGTVRARRQYRRCGSEARRRFALVISGLAAYLLVSPNGQVDPSLVSVATQLSARRNVVPMVLAEMLIGLDLASTGQIMVFGGSPLLLQLWLSDKLGLIAAPETNWPHLLGWMHQRGMLYPEMTIEEWLYPSVARDKLRVAPSRSRDLSCPAFTAQNLTGYEHNWGLRELGGANLYFNTELTNRYKA</sequence>
<dbReference type="EMBL" id="CM046395">
    <property type="protein sequence ID" value="KAI8542715.1"/>
    <property type="molecule type" value="Genomic_DNA"/>
</dbReference>
<comment type="caution">
    <text evidence="1">The sequence shown here is derived from an EMBL/GenBank/DDBJ whole genome shotgun (WGS) entry which is preliminary data.</text>
</comment>
<proteinExistence type="predicted"/>
<gene>
    <name evidence="1" type="ORF">RHMOL_Rhmol08G0160600</name>
</gene>
<reference evidence="1" key="1">
    <citation type="submission" date="2022-02" db="EMBL/GenBank/DDBJ databases">
        <title>Plant Genome Project.</title>
        <authorList>
            <person name="Zhang R.-G."/>
        </authorList>
    </citation>
    <scope>NUCLEOTIDE SEQUENCE</scope>
    <source>
        <strain evidence="1">AT1</strain>
    </source>
</reference>
<keyword evidence="2" id="KW-1185">Reference proteome</keyword>
<name>A0ACC0MP93_RHOML</name>
<organism evidence="1 2">
    <name type="scientific">Rhododendron molle</name>
    <name type="common">Chinese azalea</name>
    <name type="synonym">Azalea mollis</name>
    <dbReference type="NCBI Taxonomy" id="49168"/>
    <lineage>
        <taxon>Eukaryota</taxon>
        <taxon>Viridiplantae</taxon>
        <taxon>Streptophyta</taxon>
        <taxon>Embryophyta</taxon>
        <taxon>Tracheophyta</taxon>
        <taxon>Spermatophyta</taxon>
        <taxon>Magnoliopsida</taxon>
        <taxon>eudicotyledons</taxon>
        <taxon>Gunneridae</taxon>
        <taxon>Pentapetalae</taxon>
        <taxon>asterids</taxon>
        <taxon>Ericales</taxon>
        <taxon>Ericaceae</taxon>
        <taxon>Ericoideae</taxon>
        <taxon>Rhodoreae</taxon>
        <taxon>Rhododendron</taxon>
    </lineage>
</organism>
<evidence type="ECO:0000313" key="2">
    <source>
        <dbReference type="Proteomes" id="UP001062846"/>
    </source>
</evidence>
<dbReference type="Proteomes" id="UP001062846">
    <property type="component" value="Chromosome 8"/>
</dbReference>
<evidence type="ECO:0000313" key="1">
    <source>
        <dbReference type="EMBL" id="KAI8542715.1"/>
    </source>
</evidence>
<accession>A0ACC0MP93</accession>